<keyword evidence="4" id="KW-1185">Reference proteome</keyword>
<dbReference type="InterPro" id="IPR057746">
    <property type="entry name" value="CpnT-like_N"/>
</dbReference>
<evidence type="ECO:0000259" key="2">
    <source>
        <dbReference type="Pfam" id="PF25547"/>
    </source>
</evidence>
<proteinExistence type="predicted"/>
<gene>
    <name evidence="3" type="ORF">DFR76_106485</name>
</gene>
<feature type="compositionally biased region" description="Low complexity" evidence="1">
    <location>
        <begin position="695"/>
        <end position="706"/>
    </location>
</feature>
<dbReference type="AlphaFoldDB" id="A0A370I4D9"/>
<feature type="compositionally biased region" description="Gly residues" evidence="1">
    <location>
        <begin position="398"/>
        <end position="407"/>
    </location>
</feature>
<feature type="compositionally biased region" description="Gly residues" evidence="1">
    <location>
        <begin position="497"/>
        <end position="514"/>
    </location>
</feature>
<feature type="compositionally biased region" description="Low complexity" evidence="1">
    <location>
        <begin position="780"/>
        <end position="796"/>
    </location>
</feature>
<evidence type="ECO:0000313" key="3">
    <source>
        <dbReference type="EMBL" id="RDI65613.1"/>
    </source>
</evidence>
<feature type="compositionally biased region" description="Low complexity" evidence="1">
    <location>
        <begin position="763"/>
        <end position="772"/>
    </location>
</feature>
<dbReference type="RefSeq" id="WP_114755695.1">
    <property type="nucleotide sequence ID" value="NZ_QQBC01000006.1"/>
</dbReference>
<feature type="compositionally biased region" description="Gly residues" evidence="1">
    <location>
        <begin position="461"/>
        <end position="470"/>
    </location>
</feature>
<evidence type="ECO:0000313" key="4">
    <source>
        <dbReference type="Proteomes" id="UP000254869"/>
    </source>
</evidence>
<dbReference type="EMBL" id="QQBC01000006">
    <property type="protein sequence ID" value="RDI65613.1"/>
    <property type="molecule type" value="Genomic_DNA"/>
</dbReference>
<feature type="compositionally biased region" description="Gly residues" evidence="1">
    <location>
        <begin position="569"/>
        <end position="585"/>
    </location>
</feature>
<name>A0A370I4D9_9NOCA</name>
<feature type="compositionally biased region" description="Low complexity" evidence="1">
    <location>
        <begin position="611"/>
        <end position="630"/>
    </location>
</feature>
<dbReference type="Proteomes" id="UP000254869">
    <property type="component" value="Unassembled WGS sequence"/>
</dbReference>
<dbReference type="Pfam" id="PF25547">
    <property type="entry name" value="WXG100_2"/>
    <property type="match status" value="1"/>
</dbReference>
<sequence length="904" mass="88362">MSLDLPPELRWLGWIAGSSWPDGDEDAMWRISEAWKAASAELKTLLAEVDGAKQDTKLAYPQGAAAEAMGKLFDGLRSGDQSLESLAELLQQISDSSFDMGTQLQATKLTIIVSLCWLAAEIAWAWLFPPTAAAVEAAAVSTTRSFLRVFEDMVQKAIQNLALKLGASAEKRYFWKTLASGRFVLPTAKGFGVYAVKFGEGAVTSAGLNAAVQLGQMADGKRRSFDGREFGISIFASVAGTLPSREFARYLGNGIDKWGARALNNAWGRTGRGAFIGASAGVVSSVFGNLAVGAATGDFSSFGSPTGWVGGIARGGLVGGARGAFSKSSPISQSDVRYPLWMHKPGSPRTPPSNAPTVGGSSRGSSIELGSLPGGSSGGGSVGGGSNSRPGSLVTDGSHGGGSGGSRPGAVGSQGSQGGSRPGSVVAEGSQGGSRPGSVMSQGSQGGSGNSRSSSMVVEGSQGGGSGNSRGGSVASEGSHGGGQQNSRSSSVVPEVGDGGSTRGSVGGSSGGGRSTHSDGGVSSLIDMYGGGSGSRPGSIASDGSYTGGPSGGRSTNSEGGLSSLIDLYGGGSSGGRSTGSGGGLSSLIDLYGGGGSSTSSVHGPGGSVGGQSNHGSQGSAGSSNSSGGSPRPPTSWESSVDGGWRPPSGTGTPVGTPAPSTGGTPAPSVGGTPPGSPAHSTGAPPVGGTPPGSPAHSAGAPSVGGTPPGSPAHSTGAPPLGGTPPGSPAHSTGAPPLGGTPPGSPAHSTGAPPVGGTPPGSPAHSTGAPPVGGTPPGSPAHSTGGSPAPSVGGPPNRTTPVGSPAPSVGGSTRSDGSNEPGLPPDRAPRAQDPFLGPGKDMKAKTRPKQLPHWEPLPRPFDAPDAPGSSAWIYEDPATEVEQQQPPEDPEDPNKPSVDVPFTL</sequence>
<comment type="caution">
    <text evidence="3">The sequence shown here is derived from an EMBL/GenBank/DDBJ whole genome shotgun (WGS) entry which is preliminary data.</text>
</comment>
<dbReference type="STRING" id="1210086.GCA_001613105_01953"/>
<feature type="compositionally biased region" description="Low complexity" evidence="1">
    <location>
        <begin position="647"/>
        <end position="669"/>
    </location>
</feature>
<feature type="compositionally biased region" description="Low complexity" evidence="1">
    <location>
        <begin position="746"/>
        <end position="755"/>
    </location>
</feature>
<protein>
    <recommendedName>
        <fullName evidence="2">Outer membrane channel protein CpnT-like N-terminal domain-containing protein</fullName>
    </recommendedName>
</protein>
<feature type="compositionally biased region" description="Low complexity" evidence="1">
    <location>
        <begin position="729"/>
        <end position="738"/>
    </location>
</feature>
<feature type="compositionally biased region" description="Gly residues" evidence="1">
    <location>
        <begin position="372"/>
        <end position="386"/>
    </location>
</feature>
<organism evidence="3 4">
    <name type="scientific">Nocardia pseudobrasiliensis</name>
    <dbReference type="NCBI Taxonomy" id="45979"/>
    <lineage>
        <taxon>Bacteria</taxon>
        <taxon>Bacillati</taxon>
        <taxon>Actinomycetota</taxon>
        <taxon>Actinomycetes</taxon>
        <taxon>Mycobacteriales</taxon>
        <taxon>Nocardiaceae</taxon>
        <taxon>Nocardia</taxon>
    </lineage>
</organism>
<reference evidence="3 4" key="1">
    <citation type="submission" date="2018-07" db="EMBL/GenBank/DDBJ databases">
        <title>Genomic Encyclopedia of Type Strains, Phase IV (KMG-IV): sequencing the most valuable type-strain genomes for metagenomic binning, comparative biology and taxonomic classification.</title>
        <authorList>
            <person name="Goeker M."/>
        </authorList>
    </citation>
    <scope>NUCLEOTIDE SEQUENCE [LARGE SCALE GENOMIC DNA]</scope>
    <source>
        <strain evidence="3 4">DSM 44290</strain>
    </source>
</reference>
<evidence type="ECO:0000256" key="1">
    <source>
        <dbReference type="SAM" id="MobiDB-lite"/>
    </source>
</evidence>
<feature type="domain" description="Outer membrane channel protein CpnT-like N-terminal" evidence="2">
    <location>
        <begin position="5"/>
        <end position="142"/>
    </location>
</feature>
<feature type="region of interest" description="Disordered" evidence="1">
    <location>
        <begin position="339"/>
        <end position="904"/>
    </location>
</feature>
<feature type="compositionally biased region" description="Low complexity" evidence="1">
    <location>
        <begin position="450"/>
        <end position="460"/>
    </location>
</feature>
<accession>A0A370I4D9</accession>